<proteinExistence type="predicted"/>
<keyword evidence="5" id="KW-1185">Reference proteome</keyword>
<dbReference type="Gene3D" id="1.10.10.10">
    <property type="entry name" value="Winged helix-like DNA-binding domain superfamily/Winged helix DNA-binding domain"/>
    <property type="match status" value="1"/>
</dbReference>
<sequence>MSFNIFPANPDDSDTLDRLHARLERAADTGGLLDVAYRTVDTPVGALLLAATPIGLVRVAFGAEDSADGQAALAELAASVSPRILRSPARLDETAHQLDEYFQHRRQRFSVPVDLRLAHGFRRAVVEHLQHIGYGQRESYATVAAAVGSPRAVRAVGTACARNPLPVVIGCHRVVRSDGSIGQYAGGPEAKSALLRLEAA</sequence>
<evidence type="ECO:0000313" key="5">
    <source>
        <dbReference type="Proteomes" id="UP001519535"/>
    </source>
</evidence>
<dbReference type="SUPFAM" id="SSF46767">
    <property type="entry name" value="Methylated DNA-protein cysteine methyltransferase, C-terminal domain"/>
    <property type="match status" value="1"/>
</dbReference>
<feature type="domain" description="Methylated-DNA-[protein]-cysteine S-methyltransferase DNA binding" evidence="2">
    <location>
        <begin position="121"/>
        <end position="199"/>
    </location>
</feature>
<protein>
    <submittedName>
        <fullName evidence="4">Methylated-DNA--[protein]-cysteine S-methyltransferase</fullName>
    </submittedName>
</protein>
<dbReference type="Pfam" id="PF01035">
    <property type="entry name" value="DNA_binding_1"/>
    <property type="match status" value="1"/>
</dbReference>
<gene>
    <name evidence="4" type="ORF">KIH27_00450</name>
</gene>
<dbReference type="InterPro" id="IPR008332">
    <property type="entry name" value="MethylG_MeTrfase_N"/>
</dbReference>
<accession>A0ABS5RCP2</accession>
<dbReference type="SUPFAM" id="SSF53155">
    <property type="entry name" value="Methylated DNA-protein cysteine methyltransferase domain"/>
    <property type="match status" value="1"/>
</dbReference>
<dbReference type="CDD" id="cd06445">
    <property type="entry name" value="ATase"/>
    <property type="match status" value="1"/>
</dbReference>
<organism evidence="4 5">
    <name type="scientific">Mycolicibacter acidiphilus</name>
    <dbReference type="NCBI Taxonomy" id="2835306"/>
    <lineage>
        <taxon>Bacteria</taxon>
        <taxon>Bacillati</taxon>
        <taxon>Actinomycetota</taxon>
        <taxon>Actinomycetes</taxon>
        <taxon>Mycobacteriales</taxon>
        <taxon>Mycobacteriaceae</taxon>
        <taxon>Mycolicibacter</taxon>
    </lineage>
</organism>
<evidence type="ECO:0000259" key="2">
    <source>
        <dbReference type="Pfam" id="PF01035"/>
    </source>
</evidence>
<evidence type="ECO:0000313" key="4">
    <source>
        <dbReference type="EMBL" id="MBS9532055.1"/>
    </source>
</evidence>
<dbReference type="PANTHER" id="PTHR10815:SF13">
    <property type="entry name" value="METHYLATED-DNA--PROTEIN-CYSTEINE METHYLTRANSFERASE"/>
    <property type="match status" value="1"/>
</dbReference>
<dbReference type="Proteomes" id="UP001519535">
    <property type="component" value="Unassembled WGS sequence"/>
</dbReference>
<name>A0ABS5RCP2_9MYCO</name>
<dbReference type="InterPro" id="IPR036217">
    <property type="entry name" value="MethylDNA_cys_MeTrfase_DNAb"/>
</dbReference>
<dbReference type="RefSeq" id="WP_214090939.1">
    <property type="nucleotide sequence ID" value="NZ_JAHCLR010000001.1"/>
</dbReference>
<dbReference type="PANTHER" id="PTHR10815">
    <property type="entry name" value="METHYLATED-DNA--PROTEIN-CYSTEINE METHYLTRANSFERASE"/>
    <property type="match status" value="1"/>
</dbReference>
<dbReference type="InterPro" id="IPR014048">
    <property type="entry name" value="MethylDNA_cys_MeTrfase_DNA-bd"/>
</dbReference>
<dbReference type="Gene3D" id="3.30.160.70">
    <property type="entry name" value="Methylated DNA-protein cysteine methyltransferase domain"/>
    <property type="match status" value="1"/>
</dbReference>
<dbReference type="NCBIfam" id="TIGR00589">
    <property type="entry name" value="ogt"/>
    <property type="match status" value="1"/>
</dbReference>
<evidence type="ECO:0000256" key="1">
    <source>
        <dbReference type="ARBA" id="ARBA00022763"/>
    </source>
</evidence>
<evidence type="ECO:0000259" key="3">
    <source>
        <dbReference type="Pfam" id="PF02870"/>
    </source>
</evidence>
<dbReference type="EMBL" id="JAHCLR010000001">
    <property type="protein sequence ID" value="MBS9532055.1"/>
    <property type="molecule type" value="Genomic_DNA"/>
</dbReference>
<dbReference type="InterPro" id="IPR036631">
    <property type="entry name" value="MGMT_N_sf"/>
</dbReference>
<dbReference type="InterPro" id="IPR036388">
    <property type="entry name" value="WH-like_DNA-bd_sf"/>
</dbReference>
<comment type="caution">
    <text evidence="4">The sequence shown here is derived from an EMBL/GenBank/DDBJ whole genome shotgun (WGS) entry which is preliminary data.</text>
</comment>
<reference evidence="4 5" key="1">
    <citation type="submission" date="2021-05" db="EMBL/GenBank/DDBJ databases">
        <title>Mycobacterium acidophilum sp. nov., an extremely acid-tolerant member of the genus Mycobacterium.</title>
        <authorList>
            <person name="Xia J."/>
        </authorList>
    </citation>
    <scope>NUCLEOTIDE SEQUENCE [LARGE SCALE GENOMIC DNA]</scope>
    <source>
        <strain evidence="4 5">M1</strain>
    </source>
</reference>
<feature type="domain" description="Methylguanine DNA methyltransferase ribonuclease-like" evidence="3">
    <location>
        <begin position="36"/>
        <end position="115"/>
    </location>
</feature>
<keyword evidence="1" id="KW-0227">DNA damage</keyword>
<dbReference type="Pfam" id="PF02870">
    <property type="entry name" value="Methyltransf_1N"/>
    <property type="match status" value="1"/>
</dbReference>